<organism evidence="1 2">
    <name type="scientific">Nomascus leucogenys</name>
    <name type="common">Northern white-cheeked gibbon</name>
    <name type="synonym">Hylobates leucogenys</name>
    <dbReference type="NCBI Taxonomy" id="61853"/>
    <lineage>
        <taxon>Eukaryota</taxon>
        <taxon>Metazoa</taxon>
        <taxon>Chordata</taxon>
        <taxon>Craniata</taxon>
        <taxon>Vertebrata</taxon>
        <taxon>Euteleostomi</taxon>
        <taxon>Mammalia</taxon>
        <taxon>Eutheria</taxon>
        <taxon>Euarchontoglires</taxon>
        <taxon>Primates</taxon>
        <taxon>Haplorrhini</taxon>
        <taxon>Catarrhini</taxon>
        <taxon>Hylobatidae</taxon>
        <taxon>Nomascus</taxon>
    </lineage>
</organism>
<dbReference type="EMBL" id="ADFV01033954">
    <property type="status" value="NOT_ANNOTATED_CDS"/>
    <property type="molecule type" value="Genomic_DNA"/>
</dbReference>
<sequence>MAAVKKEGGTLSEAMSLEGDEWELSKENVQPLRQGRIMSTLQGALAQESACNNTLQQQKRDGVSLFRPGWSAVARSWLTGSSASCVHANLLPQPPE</sequence>
<reference evidence="1" key="3">
    <citation type="submission" date="2025-09" db="UniProtKB">
        <authorList>
            <consortium name="Ensembl"/>
        </authorList>
    </citation>
    <scope>IDENTIFICATION</scope>
</reference>
<reference evidence="1 2" key="1">
    <citation type="submission" date="2012-10" db="EMBL/GenBank/DDBJ databases">
        <authorList>
            <consortium name="Gibbon Genome Sequencing Consortium"/>
        </authorList>
    </citation>
    <scope>NUCLEOTIDE SEQUENCE [LARGE SCALE GENOMIC DNA]</scope>
</reference>
<dbReference type="GeneTree" id="ENSGT00940000158912"/>
<dbReference type="EMBL" id="ADFV01033955">
    <property type="status" value="NOT_ANNOTATED_CDS"/>
    <property type="molecule type" value="Genomic_DNA"/>
</dbReference>
<protein>
    <submittedName>
        <fullName evidence="1">BUB1 mitotic checkpoint serine/threonine kinase B</fullName>
    </submittedName>
</protein>
<accession>A0A2I3GNS7</accession>
<dbReference type="Gene3D" id="1.25.40.430">
    <property type="match status" value="1"/>
</dbReference>
<dbReference type="EMBL" id="ADFV01033961">
    <property type="status" value="NOT_ANNOTATED_CDS"/>
    <property type="molecule type" value="Genomic_DNA"/>
</dbReference>
<reference evidence="1" key="2">
    <citation type="submission" date="2025-08" db="UniProtKB">
        <authorList>
            <consortium name="Ensembl"/>
        </authorList>
    </citation>
    <scope>IDENTIFICATION</scope>
</reference>
<dbReference type="EMBL" id="ADFV01033958">
    <property type="status" value="NOT_ANNOTATED_CDS"/>
    <property type="molecule type" value="Genomic_DNA"/>
</dbReference>
<keyword evidence="2" id="KW-1185">Reference proteome</keyword>
<gene>
    <name evidence="1" type="primary">BUB1B</name>
</gene>
<evidence type="ECO:0000313" key="1">
    <source>
        <dbReference type="Ensembl" id="ENSNLEP00000032979.1"/>
    </source>
</evidence>
<proteinExistence type="predicted"/>
<dbReference type="EMBL" id="ADFV01033956">
    <property type="status" value="NOT_ANNOTATED_CDS"/>
    <property type="molecule type" value="Genomic_DNA"/>
</dbReference>
<evidence type="ECO:0000313" key="2">
    <source>
        <dbReference type="Proteomes" id="UP000001073"/>
    </source>
</evidence>
<dbReference type="Proteomes" id="UP000001073">
    <property type="component" value="Chromosome 6"/>
</dbReference>
<dbReference type="EMBL" id="ADFV01033963">
    <property type="status" value="NOT_ANNOTATED_CDS"/>
    <property type="molecule type" value="Genomic_DNA"/>
</dbReference>
<dbReference type="EMBL" id="ADFV01033962">
    <property type="status" value="NOT_ANNOTATED_CDS"/>
    <property type="molecule type" value="Genomic_DNA"/>
</dbReference>
<dbReference type="Ensembl" id="ENSNLET00000053887.1">
    <property type="protein sequence ID" value="ENSNLEP00000032979.1"/>
    <property type="gene ID" value="ENSNLEG00000002536.3"/>
</dbReference>
<dbReference type="EMBL" id="ADFV01033957">
    <property type="status" value="NOT_ANNOTATED_CDS"/>
    <property type="molecule type" value="Genomic_DNA"/>
</dbReference>
<dbReference type="EMBL" id="ADFV01033960">
    <property type="status" value="NOT_ANNOTATED_CDS"/>
    <property type="molecule type" value="Genomic_DNA"/>
</dbReference>
<dbReference type="EMBL" id="ADFV01033959">
    <property type="status" value="NOT_ANNOTATED_CDS"/>
    <property type="molecule type" value="Genomic_DNA"/>
</dbReference>
<dbReference type="AlphaFoldDB" id="A0A2I3GNS7"/>
<name>A0A2I3GNS7_NOMLE</name>